<dbReference type="GO" id="GO:0008124">
    <property type="term" value="F:4-alpha-hydroxytetrahydrobiopterin dehydratase activity"/>
    <property type="evidence" value="ECO:0007669"/>
    <property type="project" value="UniProtKB-EC"/>
</dbReference>
<keyword evidence="7" id="KW-1185">Reference proteome</keyword>
<evidence type="ECO:0000313" key="7">
    <source>
        <dbReference type="Proteomes" id="UP000799049"/>
    </source>
</evidence>
<proteinExistence type="inferred from homology"/>
<dbReference type="Pfam" id="PF01329">
    <property type="entry name" value="Pterin_4a"/>
    <property type="match status" value="1"/>
</dbReference>
<gene>
    <name evidence="6" type="ORF">ANDGO_04044</name>
</gene>
<sequence>MSRIARSEIAAKISHLSGWSVATGDREAIVKNLVFGDFKQAWKFMNVVAEEADRVDHHPEWFNVYNKVNILLATHTCNGVSEKDIALAEFINRAEESVRS</sequence>
<dbReference type="OrthoDB" id="277398at2759"/>
<dbReference type="InterPro" id="IPR001533">
    <property type="entry name" value="Pterin_deHydtase"/>
</dbReference>
<accession>A0A8K0AIE9</accession>
<comment type="caution">
    <text evidence="6">The sequence shown here is derived from an EMBL/GenBank/DDBJ whole genome shotgun (WGS) entry which is preliminary data.</text>
</comment>
<protein>
    <recommendedName>
        <fullName evidence="3">4a-hydroxytetrahydrobiopterin dehydratase</fullName>
        <ecNumber evidence="3">4.2.1.96</ecNumber>
    </recommendedName>
    <alternativeName>
        <fullName evidence="5">4-alpha-hydroxy-tetrahydropterin dehydratase</fullName>
    </alternativeName>
</protein>
<dbReference type="EMBL" id="VRVR01000029">
    <property type="protein sequence ID" value="KAF0852565.1"/>
    <property type="molecule type" value="Genomic_DNA"/>
</dbReference>
<name>A0A8K0AIE9_ANDGO</name>
<evidence type="ECO:0000256" key="1">
    <source>
        <dbReference type="ARBA" id="ARBA00001554"/>
    </source>
</evidence>
<evidence type="ECO:0000256" key="5">
    <source>
        <dbReference type="ARBA" id="ARBA00030497"/>
    </source>
</evidence>
<organism evidence="6 7">
    <name type="scientific">Andalucia godoyi</name>
    <name type="common">Flagellate</name>
    <dbReference type="NCBI Taxonomy" id="505711"/>
    <lineage>
        <taxon>Eukaryota</taxon>
        <taxon>Discoba</taxon>
        <taxon>Jakobida</taxon>
        <taxon>Andalucina</taxon>
        <taxon>Andaluciidae</taxon>
        <taxon>Andalucia</taxon>
    </lineage>
</organism>
<evidence type="ECO:0000256" key="3">
    <source>
        <dbReference type="ARBA" id="ARBA00013252"/>
    </source>
</evidence>
<evidence type="ECO:0000256" key="2">
    <source>
        <dbReference type="ARBA" id="ARBA00006472"/>
    </source>
</evidence>
<dbReference type="EC" id="4.2.1.96" evidence="3"/>
<evidence type="ECO:0000313" key="6">
    <source>
        <dbReference type="EMBL" id="KAF0852565.1"/>
    </source>
</evidence>
<dbReference type="Gene3D" id="3.30.1360.20">
    <property type="entry name" value="Transcriptional coactivator/pterin dehydratase"/>
    <property type="match status" value="1"/>
</dbReference>
<dbReference type="SUPFAM" id="SSF55248">
    <property type="entry name" value="PCD-like"/>
    <property type="match status" value="1"/>
</dbReference>
<dbReference type="PANTHER" id="PTHR12599:SF0">
    <property type="entry name" value="PTERIN-4-ALPHA-CARBINOLAMINE DEHYDRATASE"/>
    <property type="match status" value="1"/>
</dbReference>
<comment type="similarity">
    <text evidence="2">Belongs to the pterin-4-alpha-carbinolamine dehydratase family.</text>
</comment>
<evidence type="ECO:0000256" key="4">
    <source>
        <dbReference type="ARBA" id="ARBA00023239"/>
    </source>
</evidence>
<dbReference type="AlphaFoldDB" id="A0A8K0AIE9"/>
<dbReference type="GO" id="GO:0006729">
    <property type="term" value="P:tetrahydrobiopterin biosynthetic process"/>
    <property type="evidence" value="ECO:0007669"/>
    <property type="project" value="InterPro"/>
</dbReference>
<comment type="catalytic activity">
    <reaction evidence="1">
        <text>(4aS,6R)-4a-hydroxy-L-erythro-5,6,7,8-tetrahydrobiopterin = (6R)-L-erythro-6,7-dihydrobiopterin + H2O</text>
        <dbReference type="Rhea" id="RHEA:11920"/>
        <dbReference type="ChEBI" id="CHEBI:15377"/>
        <dbReference type="ChEBI" id="CHEBI:15642"/>
        <dbReference type="ChEBI" id="CHEBI:43120"/>
        <dbReference type="EC" id="4.2.1.96"/>
    </reaction>
</comment>
<reference evidence="6" key="1">
    <citation type="submission" date="2019-09" db="EMBL/GenBank/DDBJ databases">
        <title>The Mitochondrial Proteome of the Jakobid, Andalucia godoyi, a Protist With the Most Gene-Rich and Bacteria-Like Mitochondrial Genome.</title>
        <authorList>
            <person name="Gray M.W."/>
            <person name="Burger G."/>
            <person name="Derelle R."/>
            <person name="Klimes V."/>
            <person name="Leger M."/>
            <person name="Sarrasin M."/>
            <person name="Vlcek C."/>
            <person name="Roger A.J."/>
            <person name="Elias M."/>
            <person name="Lang B.F."/>
        </authorList>
    </citation>
    <scope>NUCLEOTIDE SEQUENCE</scope>
    <source>
        <strain evidence="6">And28</strain>
    </source>
</reference>
<dbReference type="PANTHER" id="PTHR12599">
    <property type="entry name" value="PTERIN-4-ALPHA-CARBINOLAMINE DEHYDRATASE"/>
    <property type="match status" value="1"/>
</dbReference>
<dbReference type="HAMAP" id="MF_00434">
    <property type="entry name" value="Pterin_4_alpha"/>
    <property type="match status" value="1"/>
</dbReference>
<keyword evidence="4" id="KW-0456">Lyase</keyword>
<dbReference type="Proteomes" id="UP000799049">
    <property type="component" value="Unassembled WGS sequence"/>
</dbReference>
<dbReference type="InterPro" id="IPR036428">
    <property type="entry name" value="PCD_sf"/>
</dbReference>